<feature type="domain" description="DUF6922" evidence="1">
    <location>
        <begin position="8"/>
        <end position="56"/>
    </location>
</feature>
<dbReference type="AlphaFoldDB" id="A0A6N7IUA5"/>
<organism evidence="2 3">
    <name type="scientific">Desulfofundulus thermobenzoicus</name>
    <dbReference type="NCBI Taxonomy" id="29376"/>
    <lineage>
        <taxon>Bacteria</taxon>
        <taxon>Bacillati</taxon>
        <taxon>Bacillota</taxon>
        <taxon>Clostridia</taxon>
        <taxon>Eubacteriales</taxon>
        <taxon>Peptococcaceae</taxon>
        <taxon>Desulfofundulus</taxon>
    </lineage>
</organism>
<accession>A0A6N7IUA5</accession>
<evidence type="ECO:0000313" key="2">
    <source>
        <dbReference type="EMBL" id="MQL53491.1"/>
    </source>
</evidence>
<gene>
    <name evidence="2" type="ORF">GFC01_14730</name>
</gene>
<proteinExistence type="predicted"/>
<comment type="caution">
    <text evidence="2">The sequence shown here is derived from an EMBL/GenBank/DDBJ whole genome shotgun (WGS) entry which is preliminary data.</text>
</comment>
<protein>
    <recommendedName>
        <fullName evidence="1">DUF6922 domain-containing protein</fullName>
    </recommendedName>
</protein>
<dbReference type="Proteomes" id="UP000441717">
    <property type="component" value="Unassembled WGS sequence"/>
</dbReference>
<evidence type="ECO:0000313" key="3">
    <source>
        <dbReference type="Proteomes" id="UP000441717"/>
    </source>
</evidence>
<dbReference type="EMBL" id="WHYR01000052">
    <property type="protein sequence ID" value="MQL53491.1"/>
    <property type="molecule type" value="Genomic_DNA"/>
</dbReference>
<evidence type="ECO:0000259" key="1">
    <source>
        <dbReference type="Pfam" id="PF21956"/>
    </source>
</evidence>
<dbReference type="RefSeq" id="WP_423244400.1">
    <property type="nucleotide sequence ID" value="NZ_WHYR01000052.1"/>
</dbReference>
<keyword evidence="3" id="KW-1185">Reference proteome</keyword>
<sequence>MRLPECLSPFFRNYAFHCLDTDEHAELVIKTVLARGTWEQIMWLFDCYGFDKIKDVFLKDFYGLRELPDPTVNLWGLLFLDEKEYWEHRRRRERMSLAEKWRPRRLIGRIVGR</sequence>
<name>A0A6N7IUA5_9FIRM</name>
<dbReference type="InterPro" id="IPR053830">
    <property type="entry name" value="DUF6922"/>
</dbReference>
<reference evidence="2 3" key="1">
    <citation type="submission" date="2019-10" db="EMBL/GenBank/DDBJ databases">
        <title>Comparative genomics of sulfur disproportionating microorganisms.</title>
        <authorList>
            <person name="Ward L.M."/>
            <person name="Bertran E."/>
            <person name="Johnston D."/>
        </authorList>
    </citation>
    <scope>NUCLEOTIDE SEQUENCE [LARGE SCALE GENOMIC DNA]</scope>
    <source>
        <strain evidence="2 3">DSM 14055</strain>
    </source>
</reference>
<dbReference type="Pfam" id="PF21956">
    <property type="entry name" value="DUF6922"/>
    <property type="match status" value="1"/>
</dbReference>